<protein>
    <submittedName>
        <fullName evidence="9">ABC transporter permease</fullName>
    </submittedName>
</protein>
<feature type="transmembrane region" description="Helical" evidence="8">
    <location>
        <begin position="55"/>
        <end position="88"/>
    </location>
</feature>
<comment type="caution">
    <text evidence="9">The sequence shown here is derived from an EMBL/GenBank/DDBJ whole genome shotgun (WGS) entry which is preliminary data.</text>
</comment>
<evidence type="ECO:0000256" key="8">
    <source>
        <dbReference type="SAM" id="Phobius"/>
    </source>
</evidence>
<sequence>METSTLSRRKTGVGLLEFAMNNKALLIAVVLVVIASILSPNFFTTRNIFNILRQISASVVLGAGFTLVLASGNLDLSVGLMLGMIGIIMAKLDTQLHVPFPAMIVICVVVGVICGAINGSIISWFKLPAFVVTLATGQIFKGINYVVSNTSAISGLTGGFEKVGQGYIGPVPIPVYIMLAVSLAVGIVFYKTAFGRRILAVGGNPDAARVSGLNLSALRIGVYAIMGACVAIASLIVTSRALSAQPAAGQGMEMDAIAAVVIGGTPIGGGFGKPEGTIFGCIIIGLINNILNLMSVDTNWQLLFKGVIILLAVLMDYSSEKVLAKLRNRV</sequence>
<dbReference type="PANTHER" id="PTHR32196">
    <property type="entry name" value="ABC TRANSPORTER PERMEASE PROTEIN YPHD-RELATED-RELATED"/>
    <property type="match status" value="1"/>
</dbReference>
<evidence type="ECO:0000313" key="9">
    <source>
        <dbReference type="EMBL" id="MBC8535982.1"/>
    </source>
</evidence>
<evidence type="ECO:0000256" key="2">
    <source>
        <dbReference type="ARBA" id="ARBA00022448"/>
    </source>
</evidence>
<reference evidence="9" key="1">
    <citation type="submission" date="2020-08" db="EMBL/GenBank/DDBJ databases">
        <title>Genome public.</title>
        <authorList>
            <person name="Liu C."/>
            <person name="Sun Q."/>
        </authorList>
    </citation>
    <scope>NUCLEOTIDE SEQUENCE</scope>
    <source>
        <strain evidence="9">BX7</strain>
    </source>
</reference>
<feature type="transmembrane region" description="Helical" evidence="8">
    <location>
        <begin position="302"/>
        <end position="319"/>
    </location>
</feature>
<name>A0A926HQ53_9FIRM</name>
<dbReference type="GO" id="GO:0005886">
    <property type="term" value="C:plasma membrane"/>
    <property type="evidence" value="ECO:0007669"/>
    <property type="project" value="UniProtKB-SubCell"/>
</dbReference>
<feature type="transmembrane region" description="Helical" evidence="8">
    <location>
        <begin position="278"/>
        <end position="296"/>
    </location>
</feature>
<dbReference type="Pfam" id="PF02653">
    <property type="entry name" value="BPD_transp_2"/>
    <property type="match status" value="1"/>
</dbReference>
<evidence type="ECO:0000313" key="10">
    <source>
        <dbReference type="Proteomes" id="UP000620366"/>
    </source>
</evidence>
<feature type="transmembrane region" description="Helical" evidence="8">
    <location>
        <begin position="220"/>
        <end position="242"/>
    </location>
</feature>
<comment type="subcellular location">
    <subcellularLocation>
        <location evidence="1">Cell membrane</location>
        <topology evidence="1">Multi-pass membrane protein</topology>
    </subcellularLocation>
</comment>
<keyword evidence="10" id="KW-1185">Reference proteome</keyword>
<evidence type="ECO:0000256" key="7">
    <source>
        <dbReference type="ARBA" id="ARBA00023136"/>
    </source>
</evidence>
<accession>A0A926HQ53</accession>
<feature type="transmembrane region" description="Helical" evidence="8">
    <location>
        <begin position="129"/>
        <end position="147"/>
    </location>
</feature>
<dbReference type="EMBL" id="JACRSP010000002">
    <property type="protein sequence ID" value="MBC8535982.1"/>
    <property type="molecule type" value="Genomic_DNA"/>
</dbReference>
<feature type="transmembrane region" description="Helical" evidence="8">
    <location>
        <begin position="24"/>
        <end position="43"/>
    </location>
</feature>
<dbReference type="RefSeq" id="WP_249299739.1">
    <property type="nucleotide sequence ID" value="NZ_JACRSP010000002.1"/>
</dbReference>
<feature type="transmembrane region" description="Helical" evidence="8">
    <location>
        <begin position="167"/>
        <end position="190"/>
    </location>
</feature>
<evidence type="ECO:0000256" key="3">
    <source>
        <dbReference type="ARBA" id="ARBA00022475"/>
    </source>
</evidence>
<dbReference type="GO" id="GO:0022857">
    <property type="term" value="F:transmembrane transporter activity"/>
    <property type="evidence" value="ECO:0007669"/>
    <property type="project" value="InterPro"/>
</dbReference>
<keyword evidence="2" id="KW-0813">Transport</keyword>
<dbReference type="CDD" id="cd06579">
    <property type="entry name" value="TM_PBP1_transp_AraH_like"/>
    <property type="match status" value="1"/>
</dbReference>
<evidence type="ECO:0000256" key="5">
    <source>
        <dbReference type="ARBA" id="ARBA00022692"/>
    </source>
</evidence>
<evidence type="ECO:0000256" key="6">
    <source>
        <dbReference type="ARBA" id="ARBA00022989"/>
    </source>
</evidence>
<dbReference type="InterPro" id="IPR001851">
    <property type="entry name" value="ABC_transp_permease"/>
</dbReference>
<feature type="transmembrane region" description="Helical" evidence="8">
    <location>
        <begin position="100"/>
        <end position="122"/>
    </location>
</feature>
<keyword evidence="3" id="KW-1003">Cell membrane</keyword>
<organism evidence="9 10">
    <name type="scientific">Feifania hominis</name>
    <dbReference type="NCBI Taxonomy" id="2763660"/>
    <lineage>
        <taxon>Bacteria</taxon>
        <taxon>Bacillati</taxon>
        <taxon>Bacillota</taxon>
        <taxon>Clostridia</taxon>
        <taxon>Eubacteriales</taxon>
        <taxon>Feifaniaceae</taxon>
        <taxon>Feifania</taxon>
    </lineage>
</organism>
<proteinExistence type="predicted"/>
<evidence type="ECO:0000256" key="4">
    <source>
        <dbReference type="ARBA" id="ARBA00022519"/>
    </source>
</evidence>
<evidence type="ECO:0000256" key="1">
    <source>
        <dbReference type="ARBA" id="ARBA00004651"/>
    </source>
</evidence>
<keyword evidence="6 8" id="KW-1133">Transmembrane helix</keyword>
<dbReference type="Proteomes" id="UP000620366">
    <property type="component" value="Unassembled WGS sequence"/>
</dbReference>
<keyword evidence="4" id="KW-0997">Cell inner membrane</keyword>
<keyword evidence="5 8" id="KW-0812">Transmembrane</keyword>
<dbReference type="AlphaFoldDB" id="A0A926HQ53"/>
<keyword evidence="7 8" id="KW-0472">Membrane</keyword>
<gene>
    <name evidence="9" type="ORF">H8695_04670</name>
</gene>
<dbReference type="PANTHER" id="PTHR32196:SF21">
    <property type="entry name" value="ABC TRANSPORTER PERMEASE PROTEIN YPHD-RELATED"/>
    <property type="match status" value="1"/>
</dbReference>